<dbReference type="KEGG" id="bhc:JFL75_01180"/>
<organism evidence="4 5">
    <name type="scientific">Breznakiella homolactica</name>
    <dbReference type="NCBI Taxonomy" id="2798577"/>
    <lineage>
        <taxon>Bacteria</taxon>
        <taxon>Pseudomonadati</taxon>
        <taxon>Spirochaetota</taxon>
        <taxon>Spirochaetia</taxon>
        <taxon>Spirochaetales</taxon>
        <taxon>Breznakiellaceae</taxon>
        <taxon>Breznakiella</taxon>
    </lineage>
</organism>
<feature type="compositionally biased region" description="Acidic residues" evidence="2">
    <location>
        <begin position="162"/>
        <end position="185"/>
    </location>
</feature>
<accession>A0A7T8BAZ8</accession>
<feature type="repeat" description="TPR" evidence="1">
    <location>
        <begin position="471"/>
        <end position="504"/>
    </location>
</feature>
<feature type="compositionally biased region" description="Acidic residues" evidence="2">
    <location>
        <begin position="132"/>
        <end position="149"/>
    </location>
</feature>
<sequence length="1028" mass="113976">MPDFDGESADAGDMSAGFDDSDDFSIPDFGSGEDTEGGLPEESVFGGQSGGAEDAEILDTSGDTGSGDDPAGFDDFGDFSIPEESELPEAGDTFAEDSQPEEGLPDFTDNPLDLPEDEMFSLFSEAPADPPPAEEDSPDTPEPEAEDSSDFSIPDFDGTFPDMDESAGSDSVDMDLGGEADDGLPEEMPPADDGPLEESSSADSFDDFSIPDFDADFSGDIQQGITGEEGTAADGDGSAADEAGGDALDLGGEFFEEPGGGETPDADPFDSFSLDGDSLGMDFNIPDSDLNLDDSTFGDVGRLEEFSLPGIDDVFGGEEPGRPQGAGPAAGGGVSGGGEEVEEIQLSGSDLEKLEKTLASYPLNLRIAVEELIAEQAVSPDLMSALVKKLVAGAGPKETASLAGKILGRSIPIPKGFEKKTGEELEAEQSSFGYIFVHNFLPVLRIFLAVGIVAVSLFYLIYQFVYTPLRANAMYQRGYERIEAGQYARANENFLEALRIRRMKKWFFSYAIGFRDARQYLYAEQKYDELLRYYPRDKEGALAYADLETNYLRNFEKADRILRTNILNYSVDDREGLLALGDNNLAWGEVDPSRYEEARRAYARLMEAYGEKDEYLERMMKYFIRTDQLGEVLPLQVHFMSSPRTKISVSGLSELGGYLLDKRFEEVRGVPDENLSRIEGIRDILLRAVGLDPAYPEAHYHLSRYYSRFGNSMEERQTLENAIRYFDISPELSPQRVSYRINAQQRYAWLLTSAGEFFPAEEQLIKGIDIYEDAVRRRVLSRAPEFGRLYADLGDLEYFTKDGNMERAILYYRESRQNGWAPPEMLYRLGSAYYHTEQWAPSLENFFEASSSLPLNRRLLYALGNTSYLRGNYFAAQGYFNRLLDMLEAERSRFPMLLPHDRPEHMELAERLMVARNNLGVTLEALADRTGDPGYRSRAMALYVESARAWDALTRNPDTMIRMGAADLSGPGVNQAYLNSRNTLYPEQGYEPQIYTQIDKDVIEPSIWEKLAPPSTGLSGDIPFQVRE</sequence>
<dbReference type="Proteomes" id="UP000595917">
    <property type="component" value="Chromosome"/>
</dbReference>
<keyword evidence="3" id="KW-1133">Transmembrane helix</keyword>
<protein>
    <submittedName>
        <fullName evidence="4">Tetratricopeptide repeat protein</fullName>
    </submittedName>
</protein>
<feature type="region of interest" description="Disordered" evidence="2">
    <location>
        <begin position="315"/>
        <end position="339"/>
    </location>
</feature>
<dbReference type="SMART" id="SM00028">
    <property type="entry name" value="TPR"/>
    <property type="match status" value="3"/>
</dbReference>
<evidence type="ECO:0000256" key="1">
    <source>
        <dbReference type="PROSITE-ProRule" id="PRU00339"/>
    </source>
</evidence>
<dbReference type="Gene3D" id="1.25.40.10">
    <property type="entry name" value="Tetratricopeptide repeat domain"/>
    <property type="match status" value="1"/>
</dbReference>
<gene>
    <name evidence="4" type="ORF">JFL75_01180</name>
</gene>
<name>A0A7T8BAZ8_9SPIR</name>
<dbReference type="InterPro" id="IPR019734">
    <property type="entry name" value="TPR_rpt"/>
</dbReference>
<keyword evidence="3" id="KW-0472">Membrane</keyword>
<feature type="compositionally biased region" description="Acidic residues" evidence="2">
    <location>
        <begin position="71"/>
        <end position="104"/>
    </location>
</feature>
<feature type="compositionally biased region" description="Low complexity" evidence="2">
    <location>
        <begin position="59"/>
        <end position="70"/>
    </location>
</feature>
<dbReference type="EMBL" id="CP067089">
    <property type="protein sequence ID" value="QQO11284.1"/>
    <property type="molecule type" value="Genomic_DNA"/>
</dbReference>
<dbReference type="PROSITE" id="PS50005">
    <property type="entry name" value="TPR"/>
    <property type="match status" value="1"/>
</dbReference>
<dbReference type="SUPFAM" id="SSF48452">
    <property type="entry name" value="TPR-like"/>
    <property type="match status" value="2"/>
</dbReference>
<dbReference type="InterPro" id="IPR058109">
    <property type="entry name" value="FlcA_C"/>
</dbReference>
<dbReference type="InterPro" id="IPR011990">
    <property type="entry name" value="TPR-like_helical_dom_sf"/>
</dbReference>
<evidence type="ECO:0000256" key="2">
    <source>
        <dbReference type="SAM" id="MobiDB-lite"/>
    </source>
</evidence>
<feature type="compositionally biased region" description="Acidic residues" evidence="2">
    <location>
        <begin position="19"/>
        <end position="36"/>
    </location>
</feature>
<feature type="compositionally biased region" description="Low complexity" evidence="2">
    <location>
        <begin position="226"/>
        <end position="253"/>
    </location>
</feature>
<evidence type="ECO:0000313" key="4">
    <source>
        <dbReference type="EMBL" id="QQO11284.1"/>
    </source>
</evidence>
<feature type="transmembrane region" description="Helical" evidence="3">
    <location>
        <begin position="440"/>
        <end position="462"/>
    </location>
</feature>
<evidence type="ECO:0000313" key="5">
    <source>
        <dbReference type="Proteomes" id="UP000595917"/>
    </source>
</evidence>
<keyword evidence="3" id="KW-0812">Transmembrane</keyword>
<keyword evidence="1" id="KW-0802">TPR repeat</keyword>
<reference evidence="4" key="1">
    <citation type="submission" date="2021-01" db="EMBL/GenBank/DDBJ databases">
        <title>Description of Breznakiella homolactica.</title>
        <authorList>
            <person name="Song Y."/>
            <person name="Brune A."/>
        </authorList>
    </citation>
    <scope>NUCLEOTIDE SEQUENCE</scope>
    <source>
        <strain evidence="4">RmG30</strain>
    </source>
</reference>
<evidence type="ECO:0000256" key="3">
    <source>
        <dbReference type="SAM" id="Phobius"/>
    </source>
</evidence>
<dbReference type="NCBIfam" id="NF047371">
    <property type="entry name" value="FlcA_CTERM"/>
    <property type="match status" value="1"/>
</dbReference>
<keyword evidence="5" id="KW-1185">Reference proteome</keyword>
<feature type="compositionally biased region" description="Gly residues" evidence="2">
    <location>
        <begin position="328"/>
        <end position="338"/>
    </location>
</feature>
<proteinExistence type="predicted"/>
<dbReference type="AlphaFoldDB" id="A0A7T8BAZ8"/>
<feature type="compositionally biased region" description="Low complexity" evidence="2">
    <location>
        <begin position="199"/>
        <end position="218"/>
    </location>
</feature>
<feature type="compositionally biased region" description="Acidic residues" evidence="2">
    <location>
        <begin position="1"/>
        <end position="10"/>
    </location>
</feature>
<feature type="region of interest" description="Disordered" evidence="2">
    <location>
        <begin position="1"/>
        <end position="275"/>
    </location>
</feature>